<dbReference type="eggNOG" id="COG1522">
    <property type="taxonomic scope" value="Bacteria"/>
</dbReference>
<dbReference type="RefSeq" id="WP_006273657.1">
    <property type="nucleotide sequence ID" value="NZ_GL883078.1"/>
</dbReference>
<reference evidence="6" key="1">
    <citation type="submission" date="2011-03" db="EMBL/GenBank/DDBJ databases">
        <title>Draft genome sequence of Brevundimonas diminuta.</title>
        <authorList>
            <person name="Brown P.J.B."/>
            <person name="Buechlein A."/>
            <person name="Hemmerich C."/>
            <person name="Brun Y.V."/>
        </authorList>
    </citation>
    <scope>NUCLEOTIDE SEQUENCE [LARGE SCALE GENOMIC DNA]</scope>
    <source>
        <strain evidence="6">C19</strain>
    </source>
</reference>
<dbReference type="InterPro" id="IPR019887">
    <property type="entry name" value="Tscrpt_reg_AsnC/Lrp_C"/>
</dbReference>
<organism evidence="5 6">
    <name type="scientific">Asticcacaulis biprosthecium C19</name>
    <dbReference type="NCBI Taxonomy" id="715226"/>
    <lineage>
        <taxon>Bacteria</taxon>
        <taxon>Pseudomonadati</taxon>
        <taxon>Pseudomonadota</taxon>
        <taxon>Alphaproteobacteria</taxon>
        <taxon>Caulobacterales</taxon>
        <taxon>Caulobacteraceae</taxon>
        <taxon>Asticcacaulis</taxon>
    </lineage>
</organism>
<protein>
    <submittedName>
        <fullName evidence="5">Transcriptional regulator azlB</fullName>
    </submittedName>
</protein>
<dbReference type="Gene3D" id="3.30.70.920">
    <property type="match status" value="1"/>
</dbReference>
<dbReference type="AlphaFoldDB" id="F4QML4"/>
<dbReference type="GO" id="GO:0043565">
    <property type="term" value="F:sequence-specific DNA binding"/>
    <property type="evidence" value="ECO:0007669"/>
    <property type="project" value="InterPro"/>
</dbReference>
<dbReference type="Pfam" id="PF13412">
    <property type="entry name" value="HTH_24"/>
    <property type="match status" value="1"/>
</dbReference>
<dbReference type="InterPro" id="IPR019885">
    <property type="entry name" value="Tscrpt_reg_HTH_AsnC-type_CS"/>
</dbReference>
<keyword evidence="3" id="KW-0804">Transcription</keyword>
<dbReference type="InterPro" id="IPR011008">
    <property type="entry name" value="Dimeric_a/b-barrel"/>
</dbReference>
<dbReference type="Proteomes" id="UP000006512">
    <property type="component" value="Unassembled WGS sequence"/>
</dbReference>
<dbReference type="PROSITE" id="PS50956">
    <property type="entry name" value="HTH_ASNC_2"/>
    <property type="match status" value="1"/>
</dbReference>
<dbReference type="STRING" id="715226.ABI_28710"/>
<dbReference type="InterPro" id="IPR036390">
    <property type="entry name" value="WH_DNA-bd_sf"/>
</dbReference>
<dbReference type="PANTHER" id="PTHR30154">
    <property type="entry name" value="LEUCINE-RESPONSIVE REGULATORY PROTEIN"/>
    <property type="match status" value="1"/>
</dbReference>
<dbReference type="PANTHER" id="PTHR30154:SF17">
    <property type="entry name" value="DNA-BINDING TRANSCRIPTIONAL ACTIVATOR DECR"/>
    <property type="match status" value="1"/>
</dbReference>
<dbReference type="GO" id="GO:0006355">
    <property type="term" value="P:regulation of DNA-templated transcription"/>
    <property type="evidence" value="ECO:0007669"/>
    <property type="project" value="UniProtKB-ARBA"/>
</dbReference>
<dbReference type="GO" id="GO:0043200">
    <property type="term" value="P:response to amino acid"/>
    <property type="evidence" value="ECO:0007669"/>
    <property type="project" value="TreeGrafter"/>
</dbReference>
<dbReference type="Gene3D" id="1.10.10.10">
    <property type="entry name" value="Winged helix-like DNA-binding domain superfamily/Winged helix DNA-binding domain"/>
    <property type="match status" value="1"/>
</dbReference>
<dbReference type="SUPFAM" id="SSF46785">
    <property type="entry name" value="Winged helix' DNA-binding domain"/>
    <property type="match status" value="1"/>
</dbReference>
<evidence type="ECO:0000313" key="5">
    <source>
        <dbReference type="EMBL" id="EGF91455.1"/>
    </source>
</evidence>
<dbReference type="Pfam" id="PF01037">
    <property type="entry name" value="AsnC_trans_reg"/>
    <property type="match status" value="1"/>
</dbReference>
<dbReference type="InterPro" id="IPR011991">
    <property type="entry name" value="ArsR-like_HTH"/>
</dbReference>
<name>F4QML4_9CAUL</name>
<dbReference type="InterPro" id="IPR036388">
    <property type="entry name" value="WH-like_DNA-bd_sf"/>
</dbReference>
<feature type="domain" description="HTH asnC-type" evidence="4">
    <location>
        <begin position="5"/>
        <end position="66"/>
    </location>
</feature>
<evidence type="ECO:0000313" key="6">
    <source>
        <dbReference type="Proteomes" id="UP000006512"/>
    </source>
</evidence>
<accession>F4QML4</accession>
<proteinExistence type="predicted"/>
<dbReference type="GO" id="GO:0005829">
    <property type="term" value="C:cytosol"/>
    <property type="evidence" value="ECO:0007669"/>
    <property type="project" value="TreeGrafter"/>
</dbReference>
<dbReference type="OrthoDB" id="9813313at2"/>
<sequence length="175" mass="19474">MSDLIDELDARILDLIQEDASLSVADLAERVGLSPSPCWRRIKRLEDLGVIKKRVTVLDADKLGLGFEVYVSVKLSLPSRTNLEAFEACLTNWPEVVACATVTGHEDYMLRVMTSDMHAYDDFLRDKLLASDLVSGVESRIVMRTVRSTTAVPIRLTLKPDSKDTPKLVAREGGR</sequence>
<dbReference type="SMART" id="SM00344">
    <property type="entry name" value="HTH_ASNC"/>
    <property type="match status" value="1"/>
</dbReference>
<dbReference type="PROSITE" id="PS00519">
    <property type="entry name" value="HTH_ASNC_1"/>
    <property type="match status" value="1"/>
</dbReference>
<keyword evidence="6" id="KW-1185">Reference proteome</keyword>
<evidence type="ECO:0000256" key="1">
    <source>
        <dbReference type="ARBA" id="ARBA00023015"/>
    </source>
</evidence>
<dbReference type="EMBL" id="GL883078">
    <property type="protein sequence ID" value="EGF91455.1"/>
    <property type="molecule type" value="Genomic_DNA"/>
</dbReference>
<evidence type="ECO:0000259" key="4">
    <source>
        <dbReference type="PROSITE" id="PS50956"/>
    </source>
</evidence>
<dbReference type="SUPFAM" id="SSF54909">
    <property type="entry name" value="Dimeric alpha+beta barrel"/>
    <property type="match status" value="1"/>
</dbReference>
<keyword evidence="2" id="KW-0238">DNA-binding</keyword>
<evidence type="ECO:0000256" key="3">
    <source>
        <dbReference type="ARBA" id="ARBA00023163"/>
    </source>
</evidence>
<dbReference type="HOGENOM" id="CLU_091233_0_0_5"/>
<dbReference type="InterPro" id="IPR000485">
    <property type="entry name" value="AsnC-type_HTH_dom"/>
</dbReference>
<gene>
    <name evidence="5" type="ORF">ABI_28710</name>
</gene>
<dbReference type="InterPro" id="IPR019888">
    <property type="entry name" value="Tscrpt_reg_AsnC-like"/>
</dbReference>
<dbReference type="CDD" id="cd00090">
    <property type="entry name" value="HTH_ARSR"/>
    <property type="match status" value="1"/>
</dbReference>
<keyword evidence="1" id="KW-0805">Transcription regulation</keyword>
<evidence type="ECO:0000256" key="2">
    <source>
        <dbReference type="ARBA" id="ARBA00023125"/>
    </source>
</evidence>
<dbReference type="PRINTS" id="PR00033">
    <property type="entry name" value="HTHASNC"/>
</dbReference>